<evidence type="ECO:0000256" key="2">
    <source>
        <dbReference type="SAM" id="Phobius"/>
    </source>
</evidence>
<dbReference type="Proteomes" id="UP000325517">
    <property type="component" value="Chromosome"/>
</dbReference>
<dbReference type="AlphaFoldDB" id="A0A5J6SNL3"/>
<evidence type="ECO:0000313" key="4">
    <source>
        <dbReference type="EMBL" id="QFF99511.1"/>
    </source>
</evidence>
<feature type="region of interest" description="Disordered" evidence="1">
    <location>
        <begin position="49"/>
        <end position="151"/>
    </location>
</feature>
<evidence type="ECO:0000256" key="1">
    <source>
        <dbReference type="SAM" id="MobiDB-lite"/>
    </source>
</evidence>
<feature type="transmembrane region" description="Helical" evidence="2">
    <location>
        <begin position="21"/>
        <end position="44"/>
    </location>
</feature>
<feature type="domain" description="DUF1510" evidence="3">
    <location>
        <begin position="132"/>
        <end position="223"/>
    </location>
</feature>
<reference evidence="4 5" key="1">
    <citation type="submission" date="2018-07" db="EMBL/GenBank/DDBJ databases">
        <title>Complete genome sequence of Psychrobacillus sp. PB01, isolated from iceberg, and comparative genome analysis of Psychrobacillus strains.</title>
        <authorList>
            <person name="Lee P.C."/>
        </authorList>
    </citation>
    <scope>NUCLEOTIDE SEQUENCE [LARGE SCALE GENOMIC DNA]</scope>
    <source>
        <strain evidence="4 5">PB01</strain>
    </source>
</reference>
<keyword evidence="5" id="KW-1185">Reference proteome</keyword>
<accession>A0A5J6SNL3</accession>
<dbReference type="EMBL" id="CP031223">
    <property type="protein sequence ID" value="QFF99511.1"/>
    <property type="molecule type" value="Genomic_DNA"/>
</dbReference>
<evidence type="ECO:0000313" key="5">
    <source>
        <dbReference type="Proteomes" id="UP000325517"/>
    </source>
</evidence>
<dbReference type="RefSeq" id="WP_151700421.1">
    <property type="nucleotide sequence ID" value="NZ_CP031223.1"/>
</dbReference>
<protein>
    <submittedName>
        <fullName evidence="4">DUF1510 family protein</fullName>
    </submittedName>
</protein>
<gene>
    <name evidence="4" type="ORF">PB01_12110</name>
</gene>
<dbReference type="Pfam" id="PF07423">
    <property type="entry name" value="DUF1510"/>
    <property type="match status" value="1"/>
</dbReference>
<name>A0A5J6SNL3_9BACI</name>
<keyword evidence="2" id="KW-1133">Transmembrane helix</keyword>
<dbReference type="InterPro" id="IPR009988">
    <property type="entry name" value="DUF1510"/>
</dbReference>
<feature type="compositionally biased region" description="Polar residues" evidence="1">
    <location>
        <begin position="138"/>
        <end position="147"/>
    </location>
</feature>
<feature type="compositionally biased region" description="Basic and acidic residues" evidence="1">
    <location>
        <begin position="49"/>
        <end position="68"/>
    </location>
</feature>
<proteinExistence type="predicted"/>
<sequence length="230" mass="25080">MSNYNHRPNSRLNKNNRKKKGNNILNILIGVVLLLIIIVVVNIVTDKGTDSAKEKKEATPNEEVKSEDVNADNTDNADEADKAAIPAESNEVEEEANTENQTSSAEEESKNEGNVAVVTEPSDNSKVDEVTIDPTWTPIGTTQTGEHVSSYDSKSDDYVEKVKALSYGSGLDASNMYVKHLGNGGSPQKSVGTVTSKDGKEIYRIQLEWIDGQGWIPTKKEKLKSLDDAS</sequence>
<organism evidence="4 5">
    <name type="scientific">Psychrobacillus glaciei</name>
    <dbReference type="NCBI Taxonomy" id="2283160"/>
    <lineage>
        <taxon>Bacteria</taxon>
        <taxon>Bacillati</taxon>
        <taxon>Bacillota</taxon>
        <taxon>Bacilli</taxon>
        <taxon>Bacillales</taxon>
        <taxon>Bacillaceae</taxon>
        <taxon>Psychrobacillus</taxon>
    </lineage>
</organism>
<evidence type="ECO:0000259" key="3">
    <source>
        <dbReference type="Pfam" id="PF07423"/>
    </source>
</evidence>
<keyword evidence="2" id="KW-0472">Membrane</keyword>
<keyword evidence="2" id="KW-0812">Transmembrane</keyword>
<dbReference type="KEGG" id="psyo:PB01_12110"/>
<dbReference type="OrthoDB" id="2168558at2"/>